<dbReference type="AlphaFoldDB" id="A0A1I4KJG9"/>
<evidence type="ECO:0000313" key="2">
    <source>
        <dbReference type="EMBL" id="SFL78791.1"/>
    </source>
</evidence>
<keyword evidence="1" id="KW-0812">Transmembrane</keyword>
<keyword evidence="1" id="KW-1133">Transmembrane helix</keyword>
<dbReference type="Proteomes" id="UP000199520">
    <property type="component" value="Unassembled WGS sequence"/>
</dbReference>
<evidence type="ECO:0008006" key="4">
    <source>
        <dbReference type="Google" id="ProtNLM"/>
    </source>
</evidence>
<evidence type="ECO:0000256" key="1">
    <source>
        <dbReference type="SAM" id="Phobius"/>
    </source>
</evidence>
<organism evidence="2 3">
    <name type="scientific">Pelosinus propionicus DSM 13327</name>
    <dbReference type="NCBI Taxonomy" id="1123291"/>
    <lineage>
        <taxon>Bacteria</taxon>
        <taxon>Bacillati</taxon>
        <taxon>Bacillota</taxon>
        <taxon>Negativicutes</taxon>
        <taxon>Selenomonadales</taxon>
        <taxon>Sporomusaceae</taxon>
        <taxon>Pelosinus</taxon>
    </lineage>
</organism>
<feature type="transmembrane region" description="Helical" evidence="1">
    <location>
        <begin position="49"/>
        <end position="71"/>
    </location>
</feature>
<reference evidence="3" key="1">
    <citation type="submission" date="2016-10" db="EMBL/GenBank/DDBJ databases">
        <authorList>
            <person name="Varghese N."/>
            <person name="Submissions S."/>
        </authorList>
    </citation>
    <scope>NUCLEOTIDE SEQUENCE [LARGE SCALE GENOMIC DNA]</scope>
    <source>
        <strain evidence="3">DSM 13327</strain>
    </source>
</reference>
<dbReference type="EMBL" id="FOTS01000018">
    <property type="protein sequence ID" value="SFL78791.1"/>
    <property type="molecule type" value="Genomic_DNA"/>
</dbReference>
<protein>
    <recommendedName>
        <fullName evidence="4">Zinc-ribbon domain-containing protein</fullName>
    </recommendedName>
</protein>
<accession>A0A1I4KJG9</accession>
<keyword evidence="1" id="KW-0472">Membrane</keyword>
<dbReference type="OrthoDB" id="9788659at2"/>
<proteinExistence type="predicted"/>
<name>A0A1I4KJG9_9FIRM</name>
<gene>
    <name evidence="2" type="ORF">SAMN04490355_10183</name>
</gene>
<evidence type="ECO:0000313" key="3">
    <source>
        <dbReference type="Proteomes" id="UP000199520"/>
    </source>
</evidence>
<sequence length="72" mass="8281">MKCPNCGTSTRFNFSHCPHCGYKMDLEVEGPIPNWRYLPGFRSKTPWKMILATVIYIWILLAIIVSFFGGII</sequence>
<dbReference type="RefSeq" id="WP_090936828.1">
    <property type="nucleotide sequence ID" value="NZ_FOTS01000018.1"/>
</dbReference>
<keyword evidence="3" id="KW-1185">Reference proteome</keyword>